<keyword evidence="2" id="KW-0812">Transmembrane</keyword>
<keyword evidence="1" id="KW-0175">Coiled coil</keyword>
<keyword evidence="2" id="KW-0472">Membrane</keyword>
<comment type="caution">
    <text evidence="4">The sequence shown here is derived from an EMBL/GenBank/DDBJ whole genome shotgun (WGS) entry which is preliminary data.</text>
</comment>
<feature type="coiled-coil region" evidence="1">
    <location>
        <begin position="180"/>
        <end position="207"/>
    </location>
</feature>
<keyword evidence="2" id="KW-1133">Transmembrane helix</keyword>
<evidence type="ECO:0000313" key="5">
    <source>
        <dbReference type="Proteomes" id="UP001500748"/>
    </source>
</evidence>
<dbReference type="InterPro" id="IPR010559">
    <property type="entry name" value="Sig_transdc_His_kin_internal"/>
</dbReference>
<reference evidence="5" key="1">
    <citation type="journal article" date="2019" name="Int. J. Syst. Evol. Microbiol.">
        <title>The Global Catalogue of Microorganisms (GCM) 10K type strain sequencing project: providing services to taxonomists for standard genome sequencing and annotation.</title>
        <authorList>
            <consortium name="The Broad Institute Genomics Platform"/>
            <consortium name="The Broad Institute Genome Sequencing Center for Infectious Disease"/>
            <person name="Wu L."/>
            <person name="Ma J."/>
        </authorList>
    </citation>
    <scope>NUCLEOTIDE SEQUENCE [LARGE SCALE GENOMIC DNA]</scope>
    <source>
        <strain evidence="5">JCM 17337</strain>
    </source>
</reference>
<evidence type="ECO:0000259" key="3">
    <source>
        <dbReference type="Pfam" id="PF06580"/>
    </source>
</evidence>
<proteinExistence type="predicted"/>
<feature type="transmembrane region" description="Helical" evidence="2">
    <location>
        <begin position="152"/>
        <end position="173"/>
    </location>
</feature>
<dbReference type="Pfam" id="PF06580">
    <property type="entry name" value="His_kinase"/>
    <property type="match status" value="1"/>
</dbReference>
<protein>
    <recommendedName>
        <fullName evidence="3">Signal transduction histidine kinase internal region domain-containing protein</fullName>
    </recommendedName>
</protein>
<name>A0ABP7GL22_9FLAO</name>
<evidence type="ECO:0000313" key="4">
    <source>
        <dbReference type="EMBL" id="GAA3767756.1"/>
    </source>
</evidence>
<feature type="transmembrane region" description="Helical" evidence="2">
    <location>
        <begin position="93"/>
        <end position="115"/>
    </location>
</feature>
<feature type="transmembrane region" description="Helical" evidence="2">
    <location>
        <begin position="30"/>
        <end position="50"/>
    </location>
</feature>
<evidence type="ECO:0000256" key="1">
    <source>
        <dbReference type="SAM" id="Coils"/>
    </source>
</evidence>
<dbReference type="EMBL" id="BAABDU010000004">
    <property type="protein sequence ID" value="GAA3767756.1"/>
    <property type="molecule type" value="Genomic_DNA"/>
</dbReference>
<feature type="domain" description="Signal transduction histidine kinase internal region" evidence="3">
    <location>
        <begin position="200"/>
        <end position="275"/>
    </location>
</feature>
<dbReference type="Proteomes" id="UP001500748">
    <property type="component" value="Unassembled WGS sequence"/>
</dbReference>
<dbReference type="RefSeq" id="WP_345143977.1">
    <property type="nucleotide sequence ID" value="NZ_BAABDU010000004.1"/>
</dbReference>
<dbReference type="InterPro" id="IPR050640">
    <property type="entry name" value="Bact_2-comp_sensor_kinase"/>
</dbReference>
<dbReference type="PANTHER" id="PTHR34220">
    <property type="entry name" value="SENSOR HISTIDINE KINASE YPDA"/>
    <property type="match status" value="1"/>
</dbReference>
<feature type="transmembrane region" description="Helical" evidence="2">
    <location>
        <begin position="56"/>
        <end position="81"/>
    </location>
</feature>
<evidence type="ECO:0000256" key="2">
    <source>
        <dbReference type="SAM" id="Phobius"/>
    </source>
</evidence>
<gene>
    <name evidence="4" type="ORF">GCM10022423_20810</name>
</gene>
<organism evidence="4 5">
    <name type="scientific">Flavobacterium ginsengiterrae</name>
    <dbReference type="NCBI Taxonomy" id="871695"/>
    <lineage>
        <taxon>Bacteria</taxon>
        <taxon>Pseudomonadati</taxon>
        <taxon>Bacteroidota</taxon>
        <taxon>Flavobacteriia</taxon>
        <taxon>Flavobacteriales</taxon>
        <taxon>Flavobacteriaceae</taxon>
        <taxon>Flavobacterium</taxon>
    </lineage>
</organism>
<keyword evidence="5" id="KW-1185">Reference proteome</keyword>
<accession>A0ABP7GL22</accession>
<dbReference type="PANTHER" id="PTHR34220:SF7">
    <property type="entry name" value="SENSOR HISTIDINE KINASE YPDA"/>
    <property type="match status" value="1"/>
</dbReference>
<sequence length="393" mass="45831">MQNQQVFTSYLTSKIAALDFDKFYTLKNRILFHAAMWFGFAMLLFLSYVLAYELSYFNAFILTLRMTTVNAMVFYLFFYLFLPKIVSGNGSRILVLTLITFPICIFLWIFATYLFSKLYQAFGFEILSGELQGAIGKSAAQTFAEAVSIKRMISQCFIIISILSPFFFVKILFEISRLYNKTLKIQNQKAALEIQNINIEKQFLTAQLNPHFLFNTLNNLYGLSIKKDDSAAEVILNLSDIISYTLYESNNEKTALGKEIEFIKNYIELERMRYASDKNIQFHFPEDREMFGYFLPPLLTFTYIENAFKYGLKSDGEQFLYLEIKIENDQLYFCIENDKDKTSENNVLGGIGITNASKRLKLLYPEKHKLNIENLETKFKVTLQIDLKNEWKN</sequence>